<evidence type="ECO:0000256" key="9">
    <source>
        <dbReference type="SAM" id="Phobius"/>
    </source>
</evidence>
<dbReference type="Proteomes" id="UP000460435">
    <property type="component" value="Unassembled WGS sequence"/>
</dbReference>
<keyword evidence="2" id="KW-0723">Serine/threonine-protein kinase</keyword>
<reference evidence="11 12" key="1">
    <citation type="submission" date="2019-11" db="EMBL/GenBank/DDBJ databases">
        <authorList>
            <person name="Li X.-J."/>
            <person name="Feng X.-M."/>
        </authorList>
    </citation>
    <scope>NUCLEOTIDE SEQUENCE [LARGE SCALE GENOMIC DNA]</scope>
    <source>
        <strain evidence="11 12">XMNu-373</strain>
    </source>
</reference>
<evidence type="ECO:0000256" key="5">
    <source>
        <dbReference type="ARBA" id="ARBA00022777"/>
    </source>
</evidence>
<proteinExistence type="predicted"/>
<dbReference type="InterPro" id="IPR000719">
    <property type="entry name" value="Prot_kinase_dom"/>
</dbReference>
<feature type="binding site" evidence="7">
    <location>
        <position position="41"/>
    </location>
    <ligand>
        <name>ATP</name>
        <dbReference type="ChEBI" id="CHEBI:30616"/>
    </ligand>
</feature>
<dbReference type="AlphaFoldDB" id="A0A7K3M838"/>
<dbReference type="EMBL" id="WLZY01000007">
    <property type="protein sequence ID" value="NDL59445.1"/>
    <property type="molecule type" value="Genomic_DNA"/>
</dbReference>
<keyword evidence="5 11" id="KW-0418">Kinase</keyword>
<dbReference type="PANTHER" id="PTHR43289">
    <property type="entry name" value="MITOGEN-ACTIVATED PROTEIN KINASE KINASE KINASE 20-RELATED"/>
    <property type="match status" value="1"/>
</dbReference>
<feature type="compositionally biased region" description="Basic and acidic residues" evidence="8">
    <location>
        <begin position="336"/>
        <end position="347"/>
    </location>
</feature>
<evidence type="ECO:0000256" key="6">
    <source>
        <dbReference type="ARBA" id="ARBA00022840"/>
    </source>
</evidence>
<accession>A0A7K3M838</accession>
<evidence type="ECO:0000256" key="2">
    <source>
        <dbReference type="ARBA" id="ARBA00022527"/>
    </source>
</evidence>
<sequence>MYGPGVRLAERYLLDELIGSGGMGEVWRATDQVLGRTVAVKVMRSQLVAQPGFAQRFLAEARAMATIKHSAVVDVYDYQGDSSTAILVMELVEGEPLSRRLHRMGRLTPDFTTALVAQTAEALQAAHDTGIVHRDVKPANLLITKDDRVVLTDFGIARSGTSAQLTATGEVVGTPSYLAPEQVLGHPATPRSDMYALGVVAYECLTGRLPFAGDNSFAVATQRLHEPPAPLDADVPPGVAALVRRMLATEPDQRWPSARELAVTARNVAAAPHDAQTVVAHPDDLATQVQAFNPPPPPAQQTAPTVAQPPPRPVPATHVLRPTPVQPEPARRPAPARREAAPARRAEQPAPSRPRRRRIPLIAGALLALAGLCLAVYVGQLWNLHADVVAVVENWLTGTFEWLSGIVPIIAWAVVAVYGFLTAMLLILAIPVALGSRAARRLSLTFGFVTLLVAAPLGVAGAFLVGRLDPEADVLRELLATIPASYPGYTIAAGLTAMVSILTALILLMSRSAP</sequence>
<feature type="domain" description="Protein kinase" evidence="10">
    <location>
        <begin position="12"/>
        <end position="276"/>
    </location>
</feature>
<evidence type="ECO:0000256" key="4">
    <source>
        <dbReference type="ARBA" id="ARBA00022741"/>
    </source>
</evidence>
<dbReference type="InterPro" id="IPR011009">
    <property type="entry name" value="Kinase-like_dom_sf"/>
</dbReference>
<dbReference type="SMART" id="SM00220">
    <property type="entry name" value="S_TKc"/>
    <property type="match status" value="1"/>
</dbReference>
<evidence type="ECO:0000313" key="11">
    <source>
        <dbReference type="EMBL" id="NDL59445.1"/>
    </source>
</evidence>
<dbReference type="GO" id="GO:0004674">
    <property type="term" value="F:protein serine/threonine kinase activity"/>
    <property type="evidence" value="ECO:0007669"/>
    <property type="project" value="UniProtKB-KW"/>
</dbReference>
<dbReference type="Gene3D" id="1.10.510.10">
    <property type="entry name" value="Transferase(Phosphotransferase) domain 1"/>
    <property type="match status" value="1"/>
</dbReference>
<feature type="transmembrane region" description="Helical" evidence="9">
    <location>
        <begin position="361"/>
        <end position="382"/>
    </location>
</feature>
<dbReference type="EC" id="2.7.11.1" evidence="1"/>
<keyword evidence="4 7" id="KW-0547">Nucleotide-binding</keyword>
<dbReference type="PROSITE" id="PS00107">
    <property type="entry name" value="PROTEIN_KINASE_ATP"/>
    <property type="match status" value="1"/>
</dbReference>
<dbReference type="Gene3D" id="3.30.200.20">
    <property type="entry name" value="Phosphorylase Kinase, domain 1"/>
    <property type="match status" value="1"/>
</dbReference>
<evidence type="ECO:0000313" key="12">
    <source>
        <dbReference type="Proteomes" id="UP000460435"/>
    </source>
</evidence>
<evidence type="ECO:0000256" key="7">
    <source>
        <dbReference type="PROSITE-ProRule" id="PRU10141"/>
    </source>
</evidence>
<keyword evidence="9" id="KW-0472">Membrane</keyword>
<keyword evidence="6 7" id="KW-0067">ATP-binding</keyword>
<dbReference type="PROSITE" id="PS50011">
    <property type="entry name" value="PROTEIN_KINASE_DOM"/>
    <property type="match status" value="1"/>
</dbReference>
<dbReference type="InterPro" id="IPR017441">
    <property type="entry name" value="Protein_kinase_ATP_BS"/>
</dbReference>
<evidence type="ECO:0000256" key="1">
    <source>
        <dbReference type="ARBA" id="ARBA00012513"/>
    </source>
</evidence>
<dbReference type="GO" id="GO:0005524">
    <property type="term" value="F:ATP binding"/>
    <property type="evidence" value="ECO:0007669"/>
    <property type="project" value="UniProtKB-UniRule"/>
</dbReference>
<dbReference type="Pfam" id="PF00069">
    <property type="entry name" value="Pkinase"/>
    <property type="match status" value="1"/>
</dbReference>
<comment type="caution">
    <text evidence="11">The sequence shown here is derived from an EMBL/GenBank/DDBJ whole genome shotgun (WGS) entry which is preliminary data.</text>
</comment>
<dbReference type="RefSeq" id="WP_162452127.1">
    <property type="nucleotide sequence ID" value="NZ_WLZY01000007.1"/>
</dbReference>
<dbReference type="PANTHER" id="PTHR43289:SF6">
    <property type="entry name" value="SERINE_THREONINE-PROTEIN KINASE NEKL-3"/>
    <property type="match status" value="1"/>
</dbReference>
<dbReference type="PROSITE" id="PS00108">
    <property type="entry name" value="PROTEIN_KINASE_ST"/>
    <property type="match status" value="1"/>
</dbReference>
<gene>
    <name evidence="11" type="ORF">F7O44_20440</name>
</gene>
<feature type="region of interest" description="Disordered" evidence="8">
    <location>
        <begin position="288"/>
        <end position="354"/>
    </location>
</feature>
<evidence type="ECO:0000256" key="3">
    <source>
        <dbReference type="ARBA" id="ARBA00022679"/>
    </source>
</evidence>
<dbReference type="SUPFAM" id="SSF56112">
    <property type="entry name" value="Protein kinase-like (PK-like)"/>
    <property type="match status" value="1"/>
</dbReference>
<dbReference type="InterPro" id="IPR008271">
    <property type="entry name" value="Ser/Thr_kinase_AS"/>
</dbReference>
<evidence type="ECO:0000259" key="10">
    <source>
        <dbReference type="PROSITE" id="PS50011"/>
    </source>
</evidence>
<keyword evidence="3" id="KW-0808">Transferase</keyword>
<keyword evidence="9" id="KW-0812">Transmembrane</keyword>
<organism evidence="11 12">
    <name type="scientific">Phytoactinopolyspora mesophila</name>
    <dbReference type="NCBI Taxonomy" id="2650750"/>
    <lineage>
        <taxon>Bacteria</taxon>
        <taxon>Bacillati</taxon>
        <taxon>Actinomycetota</taxon>
        <taxon>Actinomycetes</taxon>
        <taxon>Jiangellales</taxon>
        <taxon>Jiangellaceae</taxon>
        <taxon>Phytoactinopolyspora</taxon>
    </lineage>
</organism>
<protein>
    <recommendedName>
        <fullName evidence="1">non-specific serine/threonine protein kinase</fullName>
        <ecNumber evidence="1">2.7.11.1</ecNumber>
    </recommendedName>
</protein>
<dbReference type="FunFam" id="1.10.510.10:FF:000021">
    <property type="entry name" value="Serine/threonine protein kinase"/>
    <property type="match status" value="1"/>
</dbReference>
<feature type="transmembrane region" description="Helical" evidence="9">
    <location>
        <begin position="402"/>
        <end position="430"/>
    </location>
</feature>
<name>A0A7K3M838_9ACTN</name>
<evidence type="ECO:0000256" key="8">
    <source>
        <dbReference type="SAM" id="MobiDB-lite"/>
    </source>
</evidence>
<feature type="transmembrane region" description="Helical" evidence="9">
    <location>
        <begin position="486"/>
        <end position="508"/>
    </location>
</feature>
<keyword evidence="9" id="KW-1133">Transmembrane helix</keyword>
<feature type="transmembrane region" description="Helical" evidence="9">
    <location>
        <begin position="442"/>
        <end position="466"/>
    </location>
</feature>
<keyword evidence="12" id="KW-1185">Reference proteome</keyword>
<dbReference type="CDD" id="cd14014">
    <property type="entry name" value="STKc_PknB_like"/>
    <property type="match status" value="1"/>
</dbReference>